<gene>
    <name evidence="2" type="ORF">GCM10010529_26190</name>
</gene>
<evidence type="ECO:0000256" key="1">
    <source>
        <dbReference type="ARBA" id="ARBA00023186"/>
    </source>
</evidence>
<proteinExistence type="predicted"/>
<evidence type="ECO:0008006" key="4">
    <source>
        <dbReference type="Google" id="ProtNLM"/>
    </source>
</evidence>
<dbReference type="InterPro" id="IPR002669">
    <property type="entry name" value="UreD"/>
</dbReference>
<keyword evidence="1" id="KW-0143">Chaperone</keyword>
<accession>A0ABP6M5S1</accession>
<evidence type="ECO:0000313" key="2">
    <source>
        <dbReference type="EMBL" id="GAA3072900.1"/>
    </source>
</evidence>
<dbReference type="EMBL" id="BAAAVT010000018">
    <property type="protein sequence ID" value="GAA3072900.1"/>
    <property type="molecule type" value="Genomic_DNA"/>
</dbReference>
<sequence length="234" mass="24655">MRIAVAAGGPRARVELVVGSLAPRLISRGARHVHVGVTAAEMLLLDGDTVEVSVQVGPGCVLHIEDIGGTVAYPRRNVADQASPPARWLLDLQVARGGVLLWQGLPFVVAGAADVVRHTTLTLAEDARAVLRETLVLGRHGERGGRVRSGLTVHDDDGPVLVEELTVDGDCPEPGVLGGRRVADTLLAAGFRPPTEQGDLQLEAPGALARHLGAVTHDSPLDERFRYWAAAAES</sequence>
<organism evidence="2 3">
    <name type="scientific">Nesterenkonia aethiopica</name>
    <dbReference type="NCBI Taxonomy" id="269144"/>
    <lineage>
        <taxon>Bacteria</taxon>
        <taxon>Bacillati</taxon>
        <taxon>Actinomycetota</taxon>
        <taxon>Actinomycetes</taxon>
        <taxon>Micrococcales</taxon>
        <taxon>Micrococcaceae</taxon>
        <taxon>Nesterenkonia</taxon>
    </lineage>
</organism>
<dbReference type="Proteomes" id="UP001500236">
    <property type="component" value="Unassembled WGS sequence"/>
</dbReference>
<reference evidence="3" key="1">
    <citation type="journal article" date="2019" name="Int. J. Syst. Evol. Microbiol.">
        <title>The Global Catalogue of Microorganisms (GCM) 10K type strain sequencing project: providing services to taxonomists for standard genome sequencing and annotation.</title>
        <authorList>
            <consortium name="The Broad Institute Genomics Platform"/>
            <consortium name="The Broad Institute Genome Sequencing Center for Infectious Disease"/>
            <person name="Wu L."/>
            <person name="Ma J."/>
        </authorList>
    </citation>
    <scope>NUCLEOTIDE SEQUENCE [LARGE SCALE GENOMIC DNA]</scope>
    <source>
        <strain evidence="3">JCM 14309</strain>
    </source>
</reference>
<dbReference type="Pfam" id="PF01774">
    <property type="entry name" value="UreD"/>
    <property type="match status" value="1"/>
</dbReference>
<dbReference type="RefSeq" id="WP_344681606.1">
    <property type="nucleotide sequence ID" value="NZ_BAAAVT010000018.1"/>
</dbReference>
<keyword evidence="3" id="KW-1185">Reference proteome</keyword>
<name>A0ABP6M5S1_9MICC</name>
<comment type="caution">
    <text evidence="2">The sequence shown here is derived from an EMBL/GenBank/DDBJ whole genome shotgun (WGS) entry which is preliminary data.</text>
</comment>
<evidence type="ECO:0000313" key="3">
    <source>
        <dbReference type="Proteomes" id="UP001500236"/>
    </source>
</evidence>
<protein>
    <recommendedName>
        <fullName evidence="4">Urease accessory protein UreD</fullName>
    </recommendedName>
</protein>